<evidence type="ECO:0000313" key="3">
    <source>
        <dbReference type="Proteomes" id="UP000567293"/>
    </source>
</evidence>
<reference evidence="2" key="1">
    <citation type="submission" date="2020-06" db="EMBL/GenBank/DDBJ databases">
        <title>Legume-microbial interactions unlock mineral nutrients during tropical forest succession.</title>
        <authorList>
            <person name="Epihov D.Z."/>
        </authorList>
    </citation>
    <scope>NUCLEOTIDE SEQUENCE [LARGE SCALE GENOMIC DNA]</scope>
    <source>
        <strain evidence="2">Pan2503</strain>
    </source>
</reference>
<dbReference type="Pfam" id="PF13649">
    <property type="entry name" value="Methyltransf_25"/>
    <property type="match status" value="1"/>
</dbReference>
<evidence type="ECO:0000313" key="2">
    <source>
        <dbReference type="EMBL" id="MBA0083843.1"/>
    </source>
</evidence>
<gene>
    <name evidence="2" type="ORF">HRJ53_02505</name>
</gene>
<accession>A0A7V8NM26</accession>
<keyword evidence="3" id="KW-1185">Reference proteome</keyword>
<name>A0A7V8NM26_9BACT</name>
<dbReference type="EMBL" id="JACDQQ010000255">
    <property type="protein sequence ID" value="MBA0083843.1"/>
    <property type="molecule type" value="Genomic_DNA"/>
</dbReference>
<comment type="caution">
    <text evidence="2">The sequence shown here is derived from an EMBL/GenBank/DDBJ whole genome shotgun (WGS) entry which is preliminary data.</text>
</comment>
<dbReference type="CDD" id="cd02440">
    <property type="entry name" value="AdoMet_MTases"/>
    <property type="match status" value="1"/>
</dbReference>
<dbReference type="InterPro" id="IPR041698">
    <property type="entry name" value="Methyltransf_25"/>
</dbReference>
<feature type="domain" description="Methyltransferase" evidence="1">
    <location>
        <begin position="22"/>
        <end position="120"/>
    </location>
</feature>
<protein>
    <submittedName>
        <fullName evidence="2">Class I SAM-dependent methyltransferase</fullName>
    </submittedName>
</protein>
<dbReference type="GO" id="GO:0032259">
    <property type="term" value="P:methylation"/>
    <property type="evidence" value="ECO:0007669"/>
    <property type="project" value="UniProtKB-KW"/>
</dbReference>
<organism evidence="2 3">
    <name type="scientific">Candidatus Acidiferrum panamense</name>
    <dbReference type="NCBI Taxonomy" id="2741543"/>
    <lineage>
        <taxon>Bacteria</taxon>
        <taxon>Pseudomonadati</taxon>
        <taxon>Acidobacteriota</taxon>
        <taxon>Terriglobia</taxon>
        <taxon>Candidatus Acidiferrales</taxon>
        <taxon>Candidatus Acidiferrum</taxon>
    </lineage>
</organism>
<dbReference type="Gene3D" id="3.40.50.150">
    <property type="entry name" value="Vaccinia Virus protein VP39"/>
    <property type="match status" value="1"/>
</dbReference>
<feature type="non-terminal residue" evidence="2">
    <location>
        <position position="1"/>
    </location>
</feature>
<dbReference type="InterPro" id="IPR050508">
    <property type="entry name" value="Methyltransf_Superfamily"/>
</dbReference>
<dbReference type="PANTHER" id="PTHR42912">
    <property type="entry name" value="METHYLTRANSFERASE"/>
    <property type="match status" value="1"/>
</dbReference>
<sequence length="188" mass="21152">LFHSRAHRCALEASGLSDGMRVLEVATGSGEMFRRLVRANRGGATIGVDLSPNMAARTQRTARRKYPSARTHCQAVDARHMPFRSESFDAIFCCYLLELLSTEDISTTLGEFRRILKDRGRLALVLIGQNTALFNAAYRVAGKVAPAFWGRQVEHRVPALVKTVPFQIVEDRTVRQTFYPSRVLVMRK</sequence>
<dbReference type="SUPFAM" id="SSF53335">
    <property type="entry name" value="S-adenosyl-L-methionine-dependent methyltransferases"/>
    <property type="match status" value="1"/>
</dbReference>
<dbReference type="InterPro" id="IPR029063">
    <property type="entry name" value="SAM-dependent_MTases_sf"/>
</dbReference>
<keyword evidence="2" id="KW-0489">Methyltransferase</keyword>
<dbReference type="Proteomes" id="UP000567293">
    <property type="component" value="Unassembled WGS sequence"/>
</dbReference>
<dbReference type="GO" id="GO:0008168">
    <property type="term" value="F:methyltransferase activity"/>
    <property type="evidence" value="ECO:0007669"/>
    <property type="project" value="UniProtKB-KW"/>
</dbReference>
<keyword evidence="2" id="KW-0808">Transferase</keyword>
<evidence type="ECO:0000259" key="1">
    <source>
        <dbReference type="Pfam" id="PF13649"/>
    </source>
</evidence>
<proteinExistence type="predicted"/>
<dbReference type="AlphaFoldDB" id="A0A7V8NM26"/>